<dbReference type="AlphaFoldDB" id="A0A8E2I7K6"/>
<evidence type="ECO:0000313" key="2">
    <source>
        <dbReference type="EMBL" id="OOP67797.1"/>
    </source>
</evidence>
<keyword evidence="1" id="KW-0472">Membrane</keyword>
<accession>A0A8E2I7K6</accession>
<protein>
    <submittedName>
        <fullName evidence="2">Uncharacterized protein</fullName>
    </submittedName>
</protein>
<dbReference type="EMBL" id="MTLA01000159">
    <property type="protein sequence ID" value="OOP67797.1"/>
    <property type="molecule type" value="Genomic_DNA"/>
</dbReference>
<gene>
    <name evidence="2" type="ORF">BWZ43_13905</name>
</gene>
<keyword evidence="1" id="KW-0812">Transmembrane</keyword>
<sequence length="201" mass="22698">MYFFSKVNDMLQVYQTAYRRVSKLKQFLLISLFSIITSILQSAGGFIPGVGYFISPFATAPILFCSMLNIPFGWWTYLFTNLLLLFLQPSELVIFPFTTGLLGLGLGIAFNLFAKRLSIIFFGACSLTIGICLLLYVFNFPVLGPAISHIMSIYTGICIFIFSFLYSWLWMEIGLIYGEKISELNDLNFNALKKWGSDPSS</sequence>
<feature type="transmembrane region" description="Helical" evidence="1">
    <location>
        <begin position="27"/>
        <end position="54"/>
    </location>
</feature>
<proteinExistence type="predicted"/>
<evidence type="ECO:0000313" key="3">
    <source>
        <dbReference type="Proteomes" id="UP000189761"/>
    </source>
</evidence>
<feature type="transmembrane region" description="Helical" evidence="1">
    <location>
        <begin position="150"/>
        <end position="169"/>
    </location>
</feature>
<keyword evidence="3" id="KW-1185">Reference proteome</keyword>
<reference evidence="2 3" key="1">
    <citation type="submission" date="2017-01" db="EMBL/GenBank/DDBJ databases">
        <title>Draft genome sequence of Bacillus oleronius.</title>
        <authorList>
            <person name="Allam M."/>
        </authorList>
    </citation>
    <scope>NUCLEOTIDE SEQUENCE [LARGE SCALE GENOMIC DNA]</scope>
    <source>
        <strain evidence="2 3">DSM 9356</strain>
    </source>
</reference>
<dbReference type="RefSeq" id="WP_235849697.1">
    <property type="nucleotide sequence ID" value="NZ_CP065424.1"/>
</dbReference>
<keyword evidence="1" id="KW-1133">Transmembrane helix</keyword>
<feature type="transmembrane region" description="Helical" evidence="1">
    <location>
        <begin position="119"/>
        <end position="138"/>
    </location>
</feature>
<name>A0A8E2I7K6_9BACI</name>
<organism evidence="2 3">
    <name type="scientific">Heyndrickxia oleronia</name>
    <dbReference type="NCBI Taxonomy" id="38875"/>
    <lineage>
        <taxon>Bacteria</taxon>
        <taxon>Bacillati</taxon>
        <taxon>Bacillota</taxon>
        <taxon>Bacilli</taxon>
        <taxon>Bacillales</taxon>
        <taxon>Bacillaceae</taxon>
        <taxon>Heyndrickxia</taxon>
    </lineage>
</organism>
<evidence type="ECO:0000256" key="1">
    <source>
        <dbReference type="SAM" id="Phobius"/>
    </source>
</evidence>
<feature type="transmembrane region" description="Helical" evidence="1">
    <location>
        <begin position="60"/>
        <end position="80"/>
    </location>
</feature>
<comment type="caution">
    <text evidence="2">The sequence shown here is derived from an EMBL/GenBank/DDBJ whole genome shotgun (WGS) entry which is preliminary data.</text>
</comment>
<dbReference type="Proteomes" id="UP000189761">
    <property type="component" value="Unassembled WGS sequence"/>
</dbReference>
<feature type="transmembrane region" description="Helical" evidence="1">
    <location>
        <begin position="92"/>
        <end position="113"/>
    </location>
</feature>